<gene>
    <name evidence="1" type="ORF">BG60_09080</name>
</gene>
<reference evidence="1 2" key="1">
    <citation type="submission" date="2014-03" db="EMBL/GenBank/DDBJ databases">
        <title>Draft Genome Sequences of Four Burkholderia Strains.</title>
        <authorList>
            <person name="Liu X.Y."/>
            <person name="Li C.X."/>
            <person name="Xu J.H."/>
        </authorList>
    </citation>
    <scope>NUCLEOTIDE SEQUENCE [LARGE SCALE GENOMIC DNA]</scope>
    <source>
        <strain evidence="1 2">OP-1</strain>
    </source>
</reference>
<keyword evidence="2" id="KW-1185">Reference proteome</keyword>
<protein>
    <recommendedName>
        <fullName evidence="3">CHAT domain-containing protein</fullName>
    </recommendedName>
</protein>
<evidence type="ECO:0000313" key="2">
    <source>
        <dbReference type="Proteomes" id="UP000027451"/>
    </source>
</evidence>
<name>A0A656QKY8_9BURK</name>
<proteinExistence type="predicted"/>
<dbReference type="AlphaFoldDB" id="A0A656QKY8"/>
<dbReference type="SUPFAM" id="SSF48452">
    <property type="entry name" value="TPR-like"/>
    <property type="match status" value="3"/>
</dbReference>
<sequence>MTRVTDNFLLTLPKTAIEIAGGGDITLARVLLQHCREAAEDSGDPILIEESVQAVQALGSMIDSMVAEVSASNDPELENADSEVTELQALLIQSMEALKHAQWKVAEIGFSAGSERALDLGASSEHMFATVGLLTALSALRKSAVARQTGLAALDEVLRTPEPLAQEPQLSDDTSEFLARQNLYHRAQQASSEGNLQLVDATYTELLKSLQRFPESRDHIVEQISVLINRGILLDSMSRSAEAEECFNDALLLISRLPDEYVTQECRAFVLMNYAVTLSSSGDTDRSDAFAQEAQDIFDHFAPYSADSRRNAVTVRINRAKSYQQAGRSLEADTLYEQALYLLNALPSGERDAAQSDLASISLGRTNSALDQGRLDEAEQLAQQTERYYEQLPEGPERTYKLVGIRQNRALILRRLGQLKDAEDQFKSLQALADQLPDGPPKLEQQALISLNRGENLDAMGRYDEAQYCHQQSNAFYDQLSGLGAELGGISARINYAMTLNAQGRFDDAEHAFCLVDARIAPLPQLAEVREMRFLLRLNRARNFLHLKQLNAAANELDRAAAVLGEFGQEAEFPFEYVDVLVNQGVTAMLARKHTEAREHLSHALRIADQLPESDRSLSHRIVVRLNLISNALAASGVAYVVTMWPRCFELLQSLQGNADAQLPEVATSLMQALIELSDASAIGVSECAERAMMLCDWSLDWLDIVNDPLDEKPAGAGQMATVLGLALGWLCQNKVRLVPALLSNQFGRFAAALRESSNLPSENGAGVASSVRVLRRAIRQIGGELQSLEARAQDLSTPSSTLREAEIHIFDLRARRERTISELRTALRATRAGDEQTDGINIDRLMRATASPSTDHHRAFVVIFRFLMTEASGGDGRTILRPAAGALIVQSVAPEVQVVTLPPLVLDVALHGRATRAWSDVTLSGLSAGFLTGTPSLNGAHVDSHPVIADGEFLRKAVEAGWATIQPYVTPSVENIFFATHHELGHLPWQILNDRAPIRVFHGIQLATQAAERLEETHVIRPPNPDRLLGVLAHSPRHTGAQLDNVHRDTAMGAIPGVYADLLVTREQWRNSSELLLGKEALLQRTPTLVQLSCHGTARTAVTGLEDASTSAYELARAIATRPESGRIEALITVACASAQAGTNAFGEAGGWSVVLHGHADVVLGALFPVDDVLCSLFVLLLHRSWKQCGDLRLALDATRKCLRGGEWANSLEQEIEIYMQWAKALADALTRALAPPAHTVAVMERARDHFEHRKSLYLDDERLRLIAEAFVILG</sequence>
<organism evidence="1 2">
    <name type="scientific">Caballeronia zhejiangensis</name>
    <dbReference type="NCBI Taxonomy" id="871203"/>
    <lineage>
        <taxon>Bacteria</taxon>
        <taxon>Pseudomonadati</taxon>
        <taxon>Pseudomonadota</taxon>
        <taxon>Betaproteobacteria</taxon>
        <taxon>Burkholderiales</taxon>
        <taxon>Burkholderiaceae</taxon>
        <taxon>Caballeronia</taxon>
    </lineage>
</organism>
<dbReference type="Proteomes" id="UP000027451">
    <property type="component" value="Unassembled WGS sequence"/>
</dbReference>
<evidence type="ECO:0008006" key="3">
    <source>
        <dbReference type="Google" id="ProtNLM"/>
    </source>
</evidence>
<evidence type="ECO:0000313" key="1">
    <source>
        <dbReference type="EMBL" id="KDR28878.1"/>
    </source>
</evidence>
<dbReference type="Gene3D" id="1.25.40.10">
    <property type="entry name" value="Tetratricopeptide repeat domain"/>
    <property type="match status" value="3"/>
</dbReference>
<dbReference type="InterPro" id="IPR019734">
    <property type="entry name" value="TPR_rpt"/>
</dbReference>
<dbReference type="EMBL" id="JFHD01000016">
    <property type="protein sequence ID" value="KDR28878.1"/>
    <property type="molecule type" value="Genomic_DNA"/>
</dbReference>
<dbReference type="InterPro" id="IPR011990">
    <property type="entry name" value="TPR-like_helical_dom_sf"/>
</dbReference>
<dbReference type="SMART" id="SM00028">
    <property type="entry name" value="TPR"/>
    <property type="match status" value="6"/>
</dbReference>
<comment type="caution">
    <text evidence="1">The sequence shown here is derived from an EMBL/GenBank/DDBJ whole genome shotgun (WGS) entry which is preliminary data.</text>
</comment>
<accession>A0A656QKY8</accession>